<name>A0A4R9C0I4_9FIRM</name>
<feature type="active site" description="Proton donor" evidence="9">
    <location>
        <position position="291"/>
    </location>
</feature>
<accession>A0A4R9C0I4</accession>
<dbReference type="GO" id="GO:0004177">
    <property type="term" value="F:aminopeptidase activity"/>
    <property type="evidence" value="ECO:0007669"/>
    <property type="project" value="UniProtKB-UniRule"/>
</dbReference>
<keyword evidence="13" id="KW-1185">Reference proteome</keyword>
<dbReference type="PRINTS" id="PR00111">
    <property type="entry name" value="ABHYDROLASE"/>
</dbReference>
<dbReference type="Gene3D" id="3.40.50.1820">
    <property type="entry name" value="alpha/beta hydrolase"/>
    <property type="match status" value="1"/>
</dbReference>
<dbReference type="Pfam" id="PF00561">
    <property type="entry name" value="Abhydrolase_1"/>
    <property type="match status" value="1"/>
</dbReference>
<organism evidence="12 13">
    <name type="scientific">Helcococcus ovis</name>
    <dbReference type="NCBI Taxonomy" id="72026"/>
    <lineage>
        <taxon>Bacteria</taxon>
        <taxon>Bacillati</taxon>
        <taxon>Bacillota</taxon>
        <taxon>Tissierellia</taxon>
        <taxon>Tissierellales</taxon>
        <taxon>Peptoniphilaceae</taxon>
        <taxon>Helcococcus</taxon>
    </lineage>
</organism>
<comment type="similarity">
    <text evidence="3 8 10">Belongs to the peptidase S33 family.</text>
</comment>
<comment type="subcellular location">
    <subcellularLocation>
        <location evidence="2 8">Cytoplasm</location>
    </subcellularLocation>
</comment>
<dbReference type="InterPro" id="IPR005944">
    <property type="entry name" value="Pro_iminopeptidase"/>
</dbReference>
<dbReference type="InterPro" id="IPR029058">
    <property type="entry name" value="AB_hydrolase_fold"/>
</dbReference>
<evidence type="ECO:0000256" key="8">
    <source>
        <dbReference type="PIRNR" id="PIRNR006431"/>
    </source>
</evidence>
<evidence type="ECO:0000256" key="10">
    <source>
        <dbReference type="RuleBase" id="RU003421"/>
    </source>
</evidence>
<feature type="active site" description="Nucleophile" evidence="9">
    <location>
        <position position="112"/>
    </location>
</feature>
<evidence type="ECO:0000313" key="12">
    <source>
        <dbReference type="EMBL" id="TFF65302.1"/>
    </source>
</evidence>
<feature type="active site" evidence="9">
    <location>
        <position position="264"/>
    </location>
</feature>
<keyword evidence="4 8" id="KW-0031">Aminopeptidase</keyword>
<dbReference type="PANTHER" id="PTHR43722">
    <property type="entry name" value="PROLINE IMINOPEPTIDASE"/>
    <property type="match status" value="1"/>
</dbReference>
<dbReference type="InterPro" id="IPR002410">
    <property type="entry name" value="Peptidase_S33"/>
</dbReference>
<dbReference type="NCBIfam" id="TIGR01249">
    <property type="entry name" value="pro_imino_pep_1"/>
    <property type="match status" value="1"/>
</dbReference>
<gene>
    <name evidence="12" type="primary">pip</name>
    <name evidence="12" type="ORF">EQF91_06095</name>
</gene>
<comment type="catalytic activity">
    <reaction evidence="1 8 10">
        <text>Release of N-terminal proline from a peptide.</text>
        <dbReference type="EC" id="3.4.11.5"/>
    </reaction>
</comment>
<dbReference type="AlphaFoldDB" id="A0A4R9C0I4"/>
<evidence type="ECO:0000313" key="13">
    <source>
        <dbReference type="Proteomes" id="UP000297454"/>
    </source>
</evidence>
<dbReference type="GO" id="GO:0005737">
    <property type="term" value="C:cytoplasm"/>
    <property type="evidence" value="ECO:0007669"/>
    <property type="project" value="UniProtKB-SubCell"/>
</dbReference>
<keyword evidence="7 8" id="KW-0378">Hydrolase</keyword>
<evidence type="ECO:0000256" key="5">
    <source>
        <dbReference type="ARBA" id="ARBA00022490"/>
    </source>
</evidence>
<evidence type="ECO:0000256" key="9">
    <source>
        <dbReference type="PIRSR" id="PIRSR006431-1"/>
    </source>
</evidence>
<dbReference type="EC" id="3.4.11.5" evidence="8 10"/>
<evidence type="ECO:0000256" key="6">
    <source>
        <dbReference type="ARBA" id="ARBA00022670"/>
    </source>
</evidence>
<keyword evidence="5 8" id="KW-0963">Cytoplasm</keyword>
<evidence type="ECO:0000256" key="4">
    <source>
        <dbReference type="ARBA" id="ARBA00022438"/>
    </source>
</evidence>
<reference evidence="12 13" key="1">
    <citation type="submission" date="2019-01" db="EMBL/GenBank/DDBJ databases">
        <title>Draft Genome Sequences of Helcococcus ovis Strains Isolated from the Uterus and Vagina of Dairy Cows with Metritis.</title>
        <authorList>
            <person name="Cunha F."/>
            <person name="Jeon S.J."/>
            <person name="Kutzer P."/>
            <person name="Galvao K.N."/>
        </authorList>
    </citation>
    <scope>NUCLEOTIDE SEQUENCE [LARGE SCALE GENOMIC DNA]</scope>
    <source>
        <strain evidence="12 13">KG-37</strain>
    </source>
</reference>
<dbReference type="SUPFAM" id="SSF53474">
    <property type="entry name" value="alpha/beta-Hydrolases"/>
    <property type="match status" value="1"/>
</dbReference>
<dbReference type="PANTHER" id="PTHR43722:SF1">
    <property type="entry name" value="PROLINE IMINOPEPTIDASE"/>
    <property type="match status" value="1"/>
</dbReference>
<evidence type="ECO:0000256" key="1">
    <source>
        <dbReference type="ARBA" id="ARBA00001585"/>
    </source>
</evidence>
<proteinExistence type="inferred from homology"/>
<dbReference type="PRINTS" id="PR00793">
    <property type="entry name" value="PROAMNOPTASE"/>
</dbReference>
<keyword evidence="6 8" id="KW-0645">Protease</keyword>
<dbReference type="Proteomes" id="UP000297454">
    <property type="component" value="Unassembled WGS sequence"/>
</dbReference>
<evidence type="ECO:0000256" key="2">
    <source>
        <dbReference type="ARBA" id="ARBA00004496"/>
    </source>
</evidence>
<dbReference type="EMBL" id="SCFR01000021">
    <property type="protein sequence ID" value="TFF65302.1"/>
    <property type="molecule type" value="Genomic_DNA"/>
</dbReference>
<dbReference type="InterPro" id="IPR000073">
    <property type="entry name" value="AB_hydrolase_1"/>
</dbReference>
<evidence type="ECO:0000256" key="3">
    <source>
        <dbReference type="ARBA" id="ARBA00010088"/>
    </source>
</evidence>
<dbReference type="PIRSF" id="PIRSF006431">
    <property type="entry name" value="Pept_S33"/>
    <property type="match status" value="1"/>
</dbReference>
<feature type="domain" description="AB hydrolase-1" evidence="11">
    <location>
        <begin position="37"/>
        <end position="297"/>
    </location>
</feature>
<sequence length="314" mass="36630">MKMYKLFNKLEPYNEGYLKVDDIHEIYYSESGNKDGKPIVYVHGGPGGGCGTLGNRFFDPEFYRIITIDQRGCGKSKPFLELKDNTTKYLSDDMEKIREHLKIDKWVLFGGSWGTTLSLYYAINHPDRVLGIILRGVFLGRKEDSDWLYQKGSDSFFPDLFEKFTANFTEKQKENLINSYYEKLTSDDKEIQKKYAKQFADFEGSIVSLYPRELSEEISDYDLAIAIMECHYFYHDFFMPENYILDNVERIKNIPTIIVHGRYDVDCRPIGAYLLDKKLNNSELIFTIAGHSSIEEENTHELINATNKFKKLFK</sequence>
<evidence type="ECO:0000256" key="7">
    <source>
        <dbReference type="ARBA" id="ARBA00022801"/>
    </source>
</evidence>
<comment type="caution">
    <text evidence="12">The sequence shown here is derived from an EMBL/GenBank/DDBJ whole genome shotgun (WGS) entry which is preliminary data.</text>
</comment>
<evidence type="ECO:0000259" key="11">
    <source>
        <dbReference type="Pfam" id="PF00561"/>
    </source>
</evidence>
<dbReference type="GO" id="GO:0006508">
    <property type="term" value="P:proteolysis"/>
    <property type="evidence" value="ECO:0007669"/>
    <property type="project" value="UniProtKB-KW"/>
</dbReference>
<protein>
    <recommendedName>
        <fullName evidence="8 10">Proline iminopeptidase</fullName>
        <shortName evidence="8">PIP</shortName>
        <ecNumber evidence="8 10">3.4.11.5</ecNumber>
    </recommendedName>
    <alternativeName>
        <fullName evidence="8">Prolyl aminopeptidase</fullName>
    </alternativeName>
</protein>